<name>A0AAD9W6D7_PHOAM</name>
<dbReference type="EMBL" id="JAUJFL010000002">
    <property type="protein sequence ID" value="KAK2611482.1"/>
    <property type="molecule type" value="Genomic_DNA"/>
</dbReference>
<organism evidence="1 2">
    <name type="scientific">Phomopsis amygdali</name>
    <name type="common">Fusicoccum amygdali</name>
    <dbReference type="NCBI Taxonomy" id="1214568"/>
    <lineage>
        <taxon>Eukaryota</taxon>
        <taxon>Fungi</taxon>
        <taxon>Dikarya</taxon>
        <taxon>Ascomycota</taxon>
        <taxon>Pezizomycotina</taxon>
        <taxon>Sordariomycetes</taxon>
        <taxon>Sordariomycetidae</taxon>
        <taxon>Diaporthales</taxon>
        <taxon>Diaporthaceae</taxon>
        <taxon>Diaporthe</taxon>
    </lineage>
</organism>
<sequence>MPQEKLLHDALVAPEISTAAAKSRRGLDVIWGYDRRPVSMALLRARRKRGLALILGFQTAERKATTTDNSHTTFSSFDSCTTRKQTQTHKHTTQDRRHGELFDQRRGACNAQFFSLVHFAEGRHITHHTRFLWWWRRTEENSLYHTTSIPRIFVRCCTCRPEQQLTSGHQHNNLVNGHLQFLHTAMGFLYFITGIQETGTGVASCPHTQASAFCHAYLAFYWSYSLSDGTLYILHSCSFL</sequence>
<accession>A0AAD9W6D7</accession>
<evidence type="ECO:0000313" key="1">
    <source>
        <dbReference type="EMBL" id="KAK2611482.1"/>
    </source>
</evidence>
<dbReference type="AlphaFoldDB" id="A0AAD9W6D7"/>
<proteinExistence type="predicted"/>
<comment type="caution">
    <text evidence="1">The sequence shown here is derived from an EMBL/GenBank/DDBJ whole genome shotgun (WGS) entry which is preliminary data.</text>
</comment>
<gene>
    <name evidence="1" type="ORF">N8I77_004818</name>
</gene>
<reference evidence="1" key="1">
    <citation type="submission" date="2023-06" db="EMBL/GenBank/DDBJ databases">
        <authorList>
            <person name="Noh H."/>
        </authorList>
    </citation>
    <scope>NUCLEOTIDE SEQUENCE</scope>
    <source>
        <strain evidence="1">DUCC20226</strain>
    </source>
</reference>
<dbReference type="Proteomes" id="UP001265746">
    <property type="component" value="Unassembled WGS sequence"/>
</dbReference>
<keyword evidence="2" id="KW-1185">Reference proteome</keyword>
<evidence type="ECO:0000313" key="2">
    <source>
        <dbReference type="Proteomes" id="UP001265746"/>
    </source>
</evidence>
<protein>
    <submittedName>
        <fullName evidence="1">Uncharacterized protein</fullName>
    </submittedName>
</protein>